<feature type="compositionally biased region" description="Polar residues" evidence="1">
    <location>
        <begin position="282"/>
        <end position="294"/>
    </location>
</feature>
<dbReference type="PROSITE" id="PS51212">
    <property type="entry name" value="WSC"/>
    <property type="match status" value="1"/>
</dbReference>
<dbReference type="AlphaFoldDB" id="A0A6A6DTF5"/>
<dbReference type="EMBL" id="ML994650">
    <property type="protein sequence ID" value="KAF2182095.1"/>
    <property type="molecule type" value="Genomic_DNA"/>
</dbReference>
<sequence length="294" mass="31499">MAVYHLQRGEKDEKLNAFPEGFRMLAGDPFKRNFTSGPDAKAINFASFGANKPETNGIPNYNCPGGLRTQILHNADKFKDEWNGNQHPFVLSNGDTTGYGFHGDFVHGWDVNVPQNAVNTCLDDSGSVAKCSTVTMYTGDKCKVCKLPPVVNEVTDGWLKELPGCNPVPGGPERAKPVTDCAKAELSAPAANYVDLATTKIWASNNDMTVEKCVDFCSDAGFTYACLEYGREYYCGNQLNPAKAPREGMMGSCTMKCCEGTRKNNQIGGGNGGAAPSPPTMAVSSRPVSSTAPV</sequence>
<name>A0A6A6DTF5_9PEZI</name>
<keyword evidence="4" id="KW-1185">Reference proteome</keyword>
<evidence type="ECO:0000313" key="4">
    <source>
        <dbReference type="Proteomes" id="UP000800200"/>
    </source>
</evidence>
<dbReference type="InterPro" id="IPR018535">
    <property type="entry name" value="DUF1996"/>
</dbReference>
<organism evidence="3 4">
    <name type="scientific">Zopfia rhizophila CBS 207.26</name>
    <dbReference type="NCBI Taxonomy" id="1314779"/>
    <lineage>
        <taxon>Eukaryota</taxon>
        <taxon>Fungi</taxon>
        <taxon>Dikarya</taxon>
        <taxon>Ascomycota</taxon>
        <taxon>Pezizomycotina</taxon>
        <taxon>Dothideomycetes</taxon>
        <taxon>Dothideomycetes incertae sedis</taxon>
        <taxon>Zopfiaceae</taxon>
        <taxon>Zopfia</taxon>
    </lineage>
</organism>
<accession>A0A6A6DTF5</accession>
<feature type="domain" description="WSC" evidence="2">
    <location>
        <begin position="175"/>
        <end position="282"/>
    </location>
</feature>
<reference evidence="3" key="1">
    <citation type="journal article" date="2020" name="Stud. Mycol.">
        <title>101 Dothideomycetes genomes: a test case for predicting lifestyles and emergence of pathogens.</title>
        <authorList>
            <person name="Haridas S."/>
            <person name="Albert R."/>
            <person name="Binder M."/>
            <person name="Bloem J."/>
            <person name="Labutti K."/>
            <person name="Salamov A."/>
            <person name="Andreopoulos B."/>
            <person name="Baker S."/>
            <person name="Barry K."/>
            <person name="Bills G."/>
            <person name="Bluhm B."/>
            <person name="Cannon C."/>
            <person name="Castanera R."/>
            <person name="Culley D."/>
            <person name="Daum C."/>
            <person name="Ezra D."/>
            <person name="Gonzalez J."/>
            <person name="Henrissat B."/>
            <person name="Kuo A."/>
            <person name="Liang C."/>
            <person name="Lipzen A."/>
            <person name="Lutzoni F."/>
            <person name="Magnuson J."/>
            <person name="Mondo S."/>
            <person name="Nolan M."/>
            <person name="Ohm R."/>
            <person name="Pangilinan J."/>
            <person name="Park H.-J."/>
            <person name="Ramirez L."/>
            <person name="Alfaro M."/>
            <person name="Sun H."/>
            <person name="Tritt A."/>
            <person name="Yoshinaga Y."/>
            <person name="Zwiers L.-H."/>
            <person name="Turgeon B."/>
            <person name="Goodwin S."/>
            <person name="Spatafora J."/>
            <person name="Crous P."/>
            <person name="Grigoriev I."/>
        </authorList>
    </citation>
    <scope>NUCLEOTIDE SEQUENCE</scope>
    <source>
        <strain evidence="3">CBS 207.26</strain>
    </source>
</reference>
<protein>
    <recommendedName>
        <fullName evidence="2">WSC domain-containing protein</fullName>
    </recommendedName>
</protein>
<gene>
    <name evidence="3" type="ORF">K469DRAFT_740577</name>
</gene>
<evidence type="ECO:0000259" key="2">
    <source>
        <dbReference type="PROSITE" id="PS51212"/>
    </source>
</evidence>
<dbReference type="PANTHER" id="PTHR43662:SF3">
    <property type="entry name" value="DOMAIN PROTEIN, PUTATIVE (AFU_ORTHOLOGUE AFUA_6G11970)-RELATED"/>
    <property type="match status" value="1"/>
</dbReference>
<dbReference type="PANTHER" id="PTHR43662">
    <property type="match status" value="1"/>
</dbReference>
<dbReference type="OrthoDB" id="74764at2759"/>
<dbReference type="InterPro" id="IPR002889">
    <property type="entry name" value="WSC_carb-bd"/>
</dbReference>
<dbReference type="Pfam" id="PF01822">
    <property type="entry name" value="WSC"/>
    <property type="match status" value="1"/>
</dbReference>
<dbReference type="Proteomes" id="UP000800200">
    <property type="component" value="Unassembled WGS sequence"/>
</dbReference>
<proteinExistence type="predicted"/>
<evidence type="ECO:0000256" key="1">
    <source>
        <dbReference type="SAM" id="MobiDB-lite"/>
    </source>
</evidence>
<evidence type="ECO:0000313" key="3">
    <source>
        <dbReference type="EMBL" id="KAF2182095.1"/>
    </source>
</evidence>
<feature type="region of interest" description="Disordered" evidence="1">
    <location>
        <begin position="268"/>
        <end position="294"/>
    </location>
</feature>
<dbReference type="Pfam" id="PF09362">
    <property type="entry name" value="DUF1996"/>
    <property type="match status" value="1"/>
</dbReference>